<dbReference type="InterPro" id="IPR056264">
    <property type="entry name" value="R2_ABCA1-4-like"/>
</dbReference>
<feature type="transmembrane region" description="Helical" evidence="10">
    <location>
        <begin position="902"/>
        <end position="928"/>
    </location>
</feature>
<evidence type="ECO:0000256" key="7">
    <source>
        <dbReference type="ARBA" id="ARBA00022840"/>
    </source>
</evidence>
<dbReference type="Gene3D" id="3.40.50.300">
    <property type="entry name" value="P-loop containing nucleotide triphosphate hydrolases"/>
    <property type="match status" value="2"/>
</dbReference>
<feature type="transmembrane region" description="Helical" evidence="10">
    <location>
        <begin position="1070"/>
        <end position="1089"/>
    </location>
</feature>
<comment type="subcellular location">
    <subcellularLocation>
        <location evidence="1">Membrane</location>
        <topology evidence="1">Multi-pass membrane protein</topology>
    </subcellularLocation>
</comment>
<keyword evidence="12" id="KW-1185">Reference proteome</keyword>
<dbReference type="PANTHER" id="PTHR19229">
    <property type="entry name" value="ATP-BINDING CASSETTE TRANSPORTER SUBFAMILY A ABCA"/>
    <property type="match status" value="1"/>
</dbReference>
<dbReference type="InterPro" id="IPR003593">
    <property type="entry name" value="AAA+_ATPase"/>
</dbReference>
<evidence type="ECO:0000259" key="11">
    <source>
        <dbReference type="PROSITE" id="PS50893"/>
    </source>
</evidence>
<dbReference type="GO" id="GO:0005319">
    <property type="term" value="F:lipid transporter activity"/>
    <property type="evidence" value="ECO:0007669"/>
    <property type="project" value="TreeGrafter"/>
</dbReference>
<keyword evidence="7" id="KW-0067">ATP-binding</keyword>
<feature type="transmembrane region" description="Helical" evidence="10">
    <location>
        <begin position="858"/>
        <end position="881"/>
    </location>
</feature>
<feature type="transmembrane region" description="Helical" evidence="10">
    <location>
        <begin position="967"/>
        <end position="993"/>
    </location>
</feature>
<dbReference type="GO" id="GO:0016020">
    <property type="term" value="C:membrane"/>
    <property type="evidence" value="ECO:0007669"/>
    <property type="project" value="UniProtKB-SubCell"/>
</dbReference>
<dbReference type="Proteomes" id="UP000887540">
    <property type="component" value="Unplaced"/>
</dbReference>
<evidence type="ECO:0000256" key="3">
    <source>
        <dbReference type="ARBA" id="ARBA00022448"/>
    </source>
</evidence>
<dbReference type="GO" id="GO:0005524">
    <property type="term" value="F:ATP binding"/>
    <property type="evidence" value="ECO:0007669"/>
    <property type="project" value="UniProtKB-KW"/>
</dbReference>
<dbReference type="GO" id="GO:0016887">
    <property type="term" value="F:ATP hydrolysis activity"/>
    <property type="evidence" value="ECO:0007669"/>
    <property type="project" value="InterPro"/>
</dbReference>
<feature type="transmembrane region" description="Helical" evidence="10">
    <location>
        <begin position="40"/>
        <end position="62"/>
    </location>
</feature>
<protein>
    <submittedName>
        <fullName evidence="13">ABC transporter domain-containing protein</fullName>
    </submittedName>
</protein>
<comment type="similarity">
    <text evidence="2">Belongs to the ABC transporter superfamily. ABCA family.</text>
</comment>
<keyword evidence="4 10" id="KW-0812">Transmembrane</keyword>
<dbReference type="Pfam" id="PF23321">
    <property type="entry name" value="R1_ABCA1"/>
    <property type="match status" value="1"/>
</dbReference>
<dbReference type="PROSITE" id="PS00211">
    <property type="entry name" value="ABC_TRANSPORTER_1"/>
    <property type="match status" value="1"/>
</dbReference>
<evidence type="ECO:0000256" key="2">
    <source>
        <dbReference type="ARBA" id="ARBA00008869"/>
    </source>
</evidence>
<dbReference type="CDD" id="cd03263">
    <property type="entry name" value="ABC_subfamily_A"/>
    <property type="match status" value="2"/>
</dbReference>
<keyword evidence="3" id="KW-0813">Transport</keyword>
<evidence type="ECO:0000256" key="5">
    <source>
        <dbReference type="ARBA" id="ARBA00022737"/>
    </source>
</evidence>
<dbReference type="FunFam" id="3.40.50.300:FF:002832">
    <property type="entry name" value="ABC Transporter family"/>
    <property type="match status" value="1"/>
</dbReference>
<keyword evidence="9 10" id="KW-0472">Membrane</keyword>
<dbReference type="SMART" id="SM00382">
    <property type="entry name" value="AAA"/>
    <property type="match status" value="2"/>
</dbReference>
<evidence type="ECO:0000256" key="6">
    <source>
        <dbReference type="ARBA" id="ARBA00022741"/>
    </source>
</evidence>
<dbReference type="SUPFAM" id="SSF52540">
    <property type="entry name" value="P-loop containing nucleoside triphosphate hydrolases"/>
    <property type="match status" value="2"/>
</dbReference>
<feature type="domain" description="ABC transporter" evidence="11">
    <location>
        <begin position="1140"/>
        <end position="1371"/>
    </location>
</feature>
<keyword evidence="6" id="KW-0547">Nucleotide-binding</keyword>
<evidence type="ECO:0000256" key="9">
    <source>
        <dbReference type="ARBA" id="ARBA00023136"/>
    </source>
</evidence>
<evidence type="ECO:0000313" key="12">
    <source>
        <dbReference type="Proteomes" id="UP000887540"/>
    </source>
</evidence>
<feature type="domain" description="ABC transporter" evidence="11">
    <location>
        <begin position="117"/>
        <end position="347"/>
    </location>
</feature>
<organism evidence="12 13">
    <name type="scientific">Acrobeloides nanus</name>
    <dbReference type="NCBI Taxonomy" id="290746"/>
    <lineage>
        <taxon>Eukaryota</taxon>
        <taxon>Metazoa</taxon>
        <taxon>Ecdysozoa</taxon>
        <taxon>Nematoda</taxon>
        <taxon>Chromadorea</taxon>
        <taxon>Rhabditida</taxon>
        <taxon>Tylenchina</taxon>
        <taxon>Cephalobomorpha</taxon>
        <taxon>Cephaloboidea</taxon>
        <taxon>Cephalobidae</taxon>
        <taxon>Acrobeloides</taxon>
    </lineage>
</organism>
<evidence type="ECO:0000256" key="1">
    <source>
        <dbReference type="ARBA" id="ARBA00004141"/>
    </source>
</evidence>
<sequence length="1465" mass="164967">QTAIGHGMTMIAVSEDMQNATWATINNIRNDDYGINLTHVLVALSIDCVLFTLLAWYISAVFPGKYGIARPWYFFLKKSYWIGHPVEPTSLRQVDSNVHLIHTDDFETEPSGLKLAVDIQKIDKVYANNTKALDSLSVRFYESQITAFLGHNGAGKTTTISILSGLYAPTNGTASVYGYDIRQEMRAIREFLGVCPQHNVLFDLMTVEEQLRFYGGLKGISPEMIDSEVDTIVKDIGLNDKRNALSSELSGGMKRKLCIGIALIGGSKLVILDEPTAGIDAHARRSIWNLLLKHKEGRTMILSTHHMDEADVLADRIAIIAEGQLRTAGSSLFLKRRYGEGYLMTITKKLRPLIDISPNAASSSSDVTINHRLEHFMRRKIPGMCEKIEDIGSEVTYKLSIDLSAEDLQSLFDDLESNLEQLGVESYGISAPSLQQIFLKVAPMHELTLKKRTGCQLCSRIRTGINKFRRRNYLAPNKSNLTENVDLITNASSLRFDREGAHPKVDLITNPNNLRFQHARALFIKRWHNTRRSLLAMFCELILPLCLLLAAEIYSKTQRLSSGSQMISQDMLALTPVIYGNETQYYFGVWDQNSTGLDYLQSMLDPPGIGVRCVEDVDIFDSPAYRCQYGFANGSLDLAKDDPWKINYSIPQTCGCTQSSGWNCTWRDYPIQDLQMITLNTTDTLYDLTYRNISQFRLMTFANTTAYQKMFLGGWTFGHKNVQAANATQIGRARIGLDTMIEIFKNDSPMINLDWENATKDVNWTTDSDPFNPTNLSVVDFYKSLFGYMDAEENSKIWFNNRMWASMPINMNSFYNAVLRVLRPPGLSADDAGILAINHPMNQTVEDGLNTKATQKIVMFRIVLLLLVLCVITSSFTMLLVDEDSSYSKHLQKVFGVSPWMYWVTNFLSDFAVYFICSLLIICIYYLMNVELFTFSWQTVGSTVLLFVLYGCCSLPLVYIMQMFFKIPALAFALISIGTFFVGVVTVMTVMLLENLQTGDEGLDAAHRICSGVFLLVPQYNLGMAMYRLSFVYTLYTYGRSYLENIGRLDAIHELPLPNVMEWEMMGKHCLALFLGCLVYTALLALVEYRDVVFKFIRNLEKRETLQLVQKNEVDRKLDEDVIQEQKDVENIDDFDEYGLVVKGLSKSYSGKALAVNNLSFSVRKGQCFGLLGVNGAGKTTTFSMLTKRLGIGSGDALIHGISINDSKLPRYRLLGYCPQFDALNLKLTAREQLAFYCRIRGISEKDIDKVVDWAVQHMQLKPYANEVSGSYSGGNKRKLSAAISVCADPPVVLLDEPSSGMDPSSQQFMWDLILNLRRSNRTVIITSHSMEECEALCTKTAIMVNGQFECIGSIQHLKQKYGIGYTFTLKLSAISDVEQAKNFIEANIPNAELQSIHCSSIFYQIKDPQFKLSHAFQTVAMLKKLVSVEDYSLSQTTLDDVFVSFASKSNADIIEMHENENIVT</sequence>
<dbReference type="Pfam" id="PF00005">
    <property type="entry name" value="ABC_tran"/>
    <property type="match status" value="2"/>
</dbReference>
<dbReference type="InterPro" id="IPR027417">
    <property type="entry name" value="P-loop_NTPase"/>
</dbReference>
<keyword evidence="5" id="KW-0677">Repeat</keyword>
<feature type="transmembrane region" description="Helical" evidence="10">
    <location>
        <begin position="1005"/>
        <end position="1022"/>
    </location>
</feature>
<dbReference type="InterPro" id="IPR017871">
    <property type="entry name" value="ABC_transporter-like_CS"/>
</dbReference>
<feature type="transmembrane region" description="Helical" evidence="10">
    <location>
        <begin position="940"/>
        <end position="960"/>
    </location>
</feature>
<dbReference type="WBParaSite" id="ACRNAN_scaffold2968.g26010.t1">
    <property type="protein sequence ID" value="ACRNAN_scaffold2968.g26010.t1"/>
    <property type="gene ID" value="ACRNAN_scaffold2968.g26010"/>
</dbReference>
<dbReference type="PROSITE" id="PS50893">
    <property type="entry name" value="ABC_TRANSPORTER_2"/>
    <property type="match status" value="2"/>
</dbReference>
<evidence type="ECO:0000313" key="13">
    <source>
        <dbReference type="WBParaSite" id="ACRNAN_scaffold2968.g26010.t1"/>
    </source>
</evidence>
<reference evidence="13" key="1">
    <citation type="submission" date="2022-11" db="UniProtKB">
        <authorList>
            <consortium name="WormBaseParasite"/>
        </authorList>
    </citation>
    <scope>IDENTIFICATION</scope>
</reference>
<name>A0A914DKH6_9BILA</name>
<dbReference type="PANTHER" id="PTHR19229:SF36">
    <property type="entry name" value="ATP-BINDING CASSETTE SUB-FAMILY A MEMBER 2"/>
    <property type="match status" value="1"/>
</dbReference>
<dbReference type="InterPro" id="IPR003439">
    <property type="entry name" value="ABC_transporter-like_ATP-bd"/>
</dbReference>
<dbReference type="InterPro" id="IPR013525">
    <property type="entry name" value="ABC2_TM"/>
</dbReference>
<dbReference type="GO" id="GO:0140359">
    <property type="term" value="F:ABC-type transporter activity"/>
    <property type="evidence" value="ECO:0007669"/>
    <property type="project" value="InterPro"/>
</dbReference>
<dbReference type="InterPro" id="IPR026082">
    <property type="entry name" value="ABCA"/>
</dbReference>
<proteinExistence type="inferred from homology"/>
<evidence type="ECO:0000256" key="8">
    <source>
        <dbReference type="ARBA" id="ARBA00022989"/>
    </source>
</evidence>
<keyword evidence="8 10" id="KW-1133">Transmembrane helix</keyword>
<evidence type="ECO:0000256" key="4">
    <source>
        <dbReference type="ARBA" id="ARBA00022692"/>
    </source>
</evidence>
<accession>A0A914DKH6</accession>
<evidence type="ECO:0000256" key="10">
    <source>
        <dbReference type="SAM" id="Phobius"/>
    </source>
</evidence>
<dbReference type="FunFam" id="3.40.50.300:FF:000335">
    <property type="entry name" value="ATP binding cassette subfamily A member 5"/>
    <property type="match status" value="1"/>
</dbReference>
<dbReference type="Pfam" id="PF12698">
    <property type="entry name" value="ABC2_membrane_3"/>
    <property type="match status" value="1"/>
</dbReference>